<evidence type="ECO:0000259" key="9">
    <source>
        <dbReference type="Pfam" id="PF01272"/>
    </source>
</evidence>
<dbReference type="PANTHER" id="PTHR30437:SF6">
    <property type="entry name" value="TRANSCRIPTION ELONGATION FACTOR GREB"/>
    <property type="match status" value="1"/>
</dbReference>
<dbReference type="Gene3D" id="1.10.287.180">
    <property type="entry name" value="Transcription elongation factor, GreA/GreB, N-terminal domain"/>
    <property type="match status" value="1"/>
</dbReference>
<dbReference type="InterPro" id="IPR036805">
    <property type="entry name" value="Tscrpt_elong_fac_GreA/B_N_sf"/>
</dbReference>
<dbReference type="HAMAP" id="MF_00105">
    <property type="entry name" value="GreA_GreB"/>
    <property type="match status" value="1"/>
</dbReference>
<dbReference type="InterPro" id="IPR001437">
    <property type="entry name" value="Tscrpt_elong_fac_GreA/B_C"/>
</dbReference>
<dbReference type="SUPFAM" id="SSF46557">
    <property type="entry name" value="GreA transcript cleavage protein, N-terminal domain"/>
    <property type="match status" value="1"/>
</dbReference>
<dbReference type="Gene3D" id="3.10.50.30">
    <property type="entry name" value="Transcription elongation factor, GreA/GreB, C-terminal domain"/>
    <property type="match status" value="1"/>
</dbReference>
<evidence type="ECO:0000256" key="4">
    <source>
        <dbReference type="ARBA" id="ARBA00023125"/>
    </source>
</evidence>
<protein>
    <recommendedName>
        <fullName evidence="2 7">Transcription elongation factor GreA</fullName>
    </recommendedName>
    <alternativeName>
        <fullName evidence="6 7">Transcript cleavage factor GreA</fullName>
    </alternativeName>
</protein>
<keyword evidence="3 7" id="KW-0805">Transcription regulation</keyword>
<evidence type="ECO:0000256" key="8">
    <source>
        <dbReference type="RuleBase" id="RU000556"/>
    </source>
</evidence>
<dbReference type="InterPro" id="IPR036953">
    <property type="entry name" value="GreA/GreB_C_sf"/>
</dbReference>
<dbReference type="InterPro" id="IPR028624">
    <property type="entry name" value="Tscrpt_elong_fac_GreA/B"/>
</dbReference>
<keyword evidence="12" id="KW-1185">Reference proteome</keyword>
<dbReference type="InterPro" id="IPR022691">
    <property type="entry name" value="Tscrpt_elong_fac_GreA/B_N"/>
</dbReference>
<feature type="domain" description="Transcription elongation factor GreA/GreB N-terminal" evidence="10">
    <location>
        <begin position="5"/>
        <end position="73"/>
    </location>
</feature>
<gene>
    <name evidence="7" type="primary">greA</name>
    <name evidence="11" type="ORF">SAMN05720469_102127</name>
</gene>
<dbReference type="Proteomes" id="UP000184275">
    <property type="component" value="Unassembled WGS sequence"/>
</dbReference>
<keyword evidence="11" id="KW-0648">Protein biosynthesis</keyword>
<dbReference type="GO" id="GO:0032784">
    <property type="term" value="P:regulation of DNA-templated transcription elongation"/>
    <property type="evidence" value="ECO:0007669"/>
    <property type="project" value="UniProtKB-UniRule"/>
</dbReference>
<accession>A0A1M6QJJ0</accession>
<dbReference type="Pfam" id="PF01272">
    <property type="entry name" value="GreA_GreB"/>
    <property type="match status" value="1"/>
</dbReference>
<evidence type="ECO:0000256" key="7">
    <source>
        <dbReference type="HAMAP-Rule" id="MF_00105"/>
    </source>
</evidence>
<evidence type="ECO:0000313" key="12">
    <source>
        <dbReference type="Proteomes" id="UP000184275"/>
    </source>
</evidence>
<comment type="function">
    <text evidence="7 8">Necessary for efficient RNA polymerase transcription elongation past template-encoded arresting sites. The arresting sites in DNA have the property of trapping a certain fraction of elongating RNA polymerases that pass through, resulting in locked ternary complexes. Cleavage of the nascent transcript by cleavage factors such as GreA or GreB allows the resumption of elongation from the new 3'terminus. GreA releases sequences of 2 to 3 nucleotides.</text>
</comment>
<comment type="similarity">
    <text evidence="1 7 8">Belongs to the GreA/GreB family.</text>
</comment>
<dbReference type="InterPro" id="IPR023459">
    <property type="entry name" value="Tscrpt_elong_fac_GreA/B_fam"/>
</dbReference>
<dbReference type="RefSeq" id="WP_073302159.1">
    <property type="nucleotide sequence ID" value="NZ_FRAW01000002.1"/>
</dbReference>
<name>A0A1M6QJJ0_9BACT</name>
<sequence length="156" mass="17544">MSDFISQEGFDKLMEEWKRLKFVERPEMQRQVGAAAAEGDRSENAAYTYGKMRLRDIDRRLRELDKIIDHAKVVSTNAPADGSIRFGATVTLQDKKTNRQRIYTLVGVQEIDPIAGRISVNSPVGMALIGKKQGDSVTIEIPRGKVEYVIIGITYK</sequence>
<dbReference type="SUPFAM" id="SSF54534">
    <property type="entry name" value="FKBP-like"/>
    <property type="match status" value="1"/>
</dbReference>
<keyword evidence="4 7" id="KW-0238">DNA-binding</keyword>
<dbReference type="AlphaFoldDB" id="A0A1M6QJJ0"/>
<dbReference type="EMBL" id="FRAW01000002">
    <property type="protein sequence ID" value="SHK20411.1"/>
    <property type="molecule type" value="Genomic_DNA"/>
</dbReference>
<dbReference type="InterPro" id="IPR018151">
    <property type="entry name" value="TF_GreA/GreB_CS"/>
</dbReference>
<evidence type="ECO:0000259" key="10">
    <source>
        <dbReference type="Pfam" id="PF03449"/>
    </source>
</evidence>
<proteinExistence type="inferred from homology"/>
<feature type="domain" description="Transcription elongation factor GreA/GreB C-terminal" evidence="9">
    <location>
        <begin position="81"/>
        <end position="155"/>
    </location>
</feature>
<keyword evidence="5 7" id="KW-0804">Transcription</keyword>
<evidence type="ECO:0000256" key="1">
    <source>
        <dbReference type="ARBA" id="ARBA00008213"/>
    </source>
</evidence>
<evidence type="ECO:0000256" key="3">
    <source>
        <dbReference type="ARBA" id="ARBA00023015"/>
    </source>
</evidence>
<dbReference type="NCBIfam" id="NF001263">
    <property type="entry name" value="PRK00226.1-4"/>
    <property type="match status" value="1"/>
</dbReference>
<evidence type="ECO:0000256" key="6">
    <source>
        <dbReference type="ARBA" id="ARBA00030776"/>
    </source>
</evidence>
<dbReference type="PANTHER" id="PTHR30437">
    <property type="entry name" value="TRANSCRIPTION ELONGATION FACTOR GREA"/>
    <property type="match status" value="1"/>
</dbReference>
<dbReference type="FunFam" id="1.10.287.180:FF:000001">
    <property type="entry name" value="Transcription elongation factor GreA"/>
    <property type="match status" value="1"/>
</dbReference>
<reference evidence="12" key="1">
    <citation type="submission" date="2016-11" db="EMBL/GenBank/DDBJ databases">
        <authorList>
            <person name="Varghese N."/>
            <person name="Submissions S."/>
        </authorList>
    </citation>
    <scope>NUCLEOTIDE SEQUENCE [LARGE SCALE GENOMIC DNA]</scope>
    <source>
        <strain evidence="12">UWOS</strain>
    </source>
</reference>
<dbReference type="Pfam" id="PF03449">
    <property type="entry name" value="GreA_GreB_N"/>
    <property type="match status" value="1"/>
</dbReference>
<dbReference type="GO" id="GO:0003746">
    <property type="term" value="F:translation elongation factor activity"/>
    <property type="evidence" value="ECO:0007669"/>
    <property type="project" value="UniProtKB-KW"/>
</dbReference>
<dbReference type="FunFam" id="3.10.50.30:FF:000001">
    <property type="entry name" value="Transcription elongation factor GreA"/>
    <property type="match status" value="1"/>
</dbReference>
<dbReference type="GO" id="GO:0003677">
    <property type="term" value="F:DNA binding"/>
    <property type="evidence" value="ECO:0007669"/>
    <property type="project" value="UniProtKB-UniRule"/>
</dbReference>
<dbReference type="PIRSF" id="PIRSF006092">
    <property type="entry name" value="GreA_GreB"/>
    <property type="match status" value="1"/>
</dbReference>
<dbReference type="GO" id="GO:0070063">
    <property type="term" value="F:RNA polymerase binding"/>
    <property type="evidence" value="ECO:0007669"/>
    <property type="project" value="InterPro"/>
</dbReference>
<dbReference type="GO" id="GO:0006354">
    <property type="term" value="P:DNA-templated transcription elongation"/>
    <property type="evidence" value="ECO:0007669"/>
    <property type="project" value="TreeGrafter"/>
</dbReference>
<dbReference type="InterPro" id="IPR006359">
    <property type="entry name" value="Tscrpt_elong_fac_GreA"/>
</dbReference>
<dbReference type="NCBIfam" id="TIGR01462">
    <property type="entry name" value="greA"/>
    <property type="match status" value="1"/>
</dbReference>
<organism evidence="11 12">
    <name type="scientific">Fibrobacter intestinalis</name>
    <dbReference type="NCBI Taxonomy" id="28122"/>
    <lineage>
        <taxon>Bacteria</taxon>
        <taxon>Pseudomonadati</taxon>
        <taxon>Fibrobacterota</taxon>
        <taxon>Fibrobacteria</taxon>
        <taxon>Fibrobacterales</taxon>
        <taxon>Fibrobacteraceae</taxon>
        <taxon>Fibrobacter</taxon>
    </lineage>
</organism>
<evidence type="ECO:0000256" key="2">
    <source>
        <dbReference type="ARBA" id="ARBA00013729"/>
    </source>
</evidence>
<evidence type="ECO:0000256" key="5">
    <source>
        <dbReference type="ARBA" id="ARBA00023163"/>
    </source>
</evidence>
<dbReference type="PROSITE" id="PS00830">
    <property type="entry name" value="GREAB_2"/>
    <property type="match status" value="1"/>
</dbReference>
<evidence type="ECO:0000313" key="11">
    <source>
        <dbReference type="EMBL" id="SHK20411.1"/>
    </source>
</evidence>
<keyword evidence="11" id="KW-0251">Elongation factor</keyword>